<dbReference type="InterPro" id="IPR017961">
    <property type="entry name" value="DNA_pol_Y-fam_little_finger"/>
</dbReference>
<evidence type="ECO:0000313" key="7">
    <source>
        <dbReference type="EMBL" id="ABX08638.1"/>
    </source>
</evidence>
<proteinExistence type="inferred from homology"/>
<dbReference type="GO" id="GO:0003887">
    <property type="term" value="F:DNA-directed DNA polymerase activity"/>
    <property type="evidence" value="ECO:0007669"/>
    <property type="project" value="UniProtKB-EC"/>
</dbReference>
<keyword evidence="2" id="KW-0227">DNA damage</keyword>
<name>A9B9X6_PROM4</name>
<dbReference type="InterPro" id="IPR043128">
    <property type="entry name" value="Rev_trsase/Diguanyl_cyclase"/>
</dbReference>
<dbReference type="Pfam" id="PF13438">
    <property type="entry name" value="DUF4113"/>
    <property type="match status" value="1"/>
</dbReference>
<dbReference type="Gene3D" id="3.30.70.270">
    <property type="match status" value="1"/>
</dbReference>
<dbReference type="GO" id="GO:0009432">
    <property type="term" value="P:SOS response"/>
    <property type="evidence" value="ECO:0007669"/>
    <property type="project" value="UniProtKB-KW"/>
</dbReference>
<evidence type="ECO:0000259" key="6">
    <source>
        <dbReference type="PROSITE" id="PS50173"/>
    </source>
</evidence>
<comment type="similarity">
    <text evidence="1">Belongs to the DNA polymerase type-Y family.</text>
</comment>
<dbReference type="PANTHER" id="PTHR11076:SF34">
    <property type="entry name" value="PROTEIN UMUC"/>
    <property type="match status" value="1"/>
</dbReference>
<feature type="domain" description="UmuC" evidence="6">
    <location>
        <begin position="3"/>
        <end position="187"/>
    </location>
</feature>
<dbReference type="GO" id="GO:0003684">
    <property type="term" value="F:damaged DNA binding"/>
    <property type="evidence" value="ECO:0007669"/>
    <property type="project" value="InterPro"/>
</dbReference>
<dbReference type="GO" id="GO:0042276">
    <property type="term" value="P:error-prone translesion synthesis"/>
    <property type="evidence" value="ECO:0007669"/>
    <property type="project" value="TreeGrafter"/>
</dbReference>
<protein>
    <submittedName>
        <fullName evidence="7">Putative UmuC protein</fullName>
        <ecNumber evidence="7">2.7.7.7</ecNumber>
    </submittedName>
</protein>
<sequence length="422" mass="47527">MSIALIDGNNFYAACEEAIDPKLTGRPLVVLSNNDGCVIARNAKARRLGVLMGAPYFKIRHELNRLDVEVRSSNYALYGDMSHRLMSLLTMHCEDLEIYSIDEAFAKINRPPDQSLHPWARQLRASIYKSLGLPIAIGIGASKSQAKLANYLAKTASHHAGIFDLEKAKSPEACLENIAIENVWGIGRKLARWCRIRGITNAKQFLNMPSNEVRSKFGVTGIRLQNELQGITCLPLSTKPAAKQETCISRSFKRPISTIEELRQAISTYVVKASEKLRMQQQRAGAITVFTRTSAYTPYFYSQAATKRLSVHSNDTSILLANSLDLTKRIFRPHRLLVKAGVIMQDLVDSEHLQLNLLETFNPEKTHQRERLMQTIDNLNKRYGNDTIKWAVCGTNQTWRMHRNHLSPAATTRLTDIPTVKV</sequence>
<evidence type="ECO:0000256" key="3">
    <source>
        <dbReference type="ARBA" id="ARBA00023199"/>
    </source>
</evidence>
<dbReference type="Pfam" id="PF11799">
    <property type="entry name" value="IMS_C"/>
    <property type="match status" value="1"/>
</dbReference>
<dbReference type="GO" id="GO:0006281">
    <property type="term" value="P:DNA repair"/>
    <property type="evidence" value="ECO:0007669"/>
    <property type="project" value="UniProtKB-KW"/>
</dbReference>
<dbReference type="InterPro" id="IPR043502">
    <property type="entry name" value="DNA/RNA_pol_sf"/>
</dbReference>
<organism evidence="7 8">
    <name type="scientific">Prochlorococcus marinus (strain MIT 9211)</name>
    <dbReference type="NCBI Taxonomy" id="93059"/>
    <lineage>
        <taxon>Bacteria</taxon>
        <taxon>Bacillati</taxon>
        <taxon>Cyanobacteriota</taxon>
        <taxon>Cyanophyceae</taxon>
        <taxon>Synechococcales</taxon>
        <taxon>Prochlorococcaceae</taxon>
        <taxon>Prochlorococcus</taxon>
    </lineage>
</organism>
<dbReference type="RefSeq" id="WP_012195260.1">
    <property type="nucleotide sequence ID" value="NC_009976.1"/>
</dbReference>
<dbReference type="InterPro" id="IPR001126">
    <property type="entry name" value="UmuC"/>
</dbReference>
<dbReference type="HOGENOM" id="CLU_012348_3_0_3"/>
<keyword evidence="4" id="KW-0234">DNA repair</keyword>
<dbReference type="STRING" id="93059.P9211_07071"/>
<dbReference type="SUPFAM" id="SSF56672">
    <property type="entry name" value="DNA/RNA polymerases"/>
    <property type="match status" value="1"/>
</dbReference>
<dbReference type="EMBL" id="CP000878">
    <property type="protein sequence ID" value="ABX08638.1"/>
    <property type="molecule type" value="Genomic_DNA"/>
</dbReference>
<dbReference type="InterPro" id="IPR050116">
    <property type="entry name" value="DNA_polymerase-Y"/>
</dbReference>
<keyword evidence="3" id="KW-0741">SOS mutagenesis</keyword>
<evidence type="ECO:0000256" key="2">
    <source>
        <dbReference type="ARBA" id="ARBA00022763"/>
    </source>
</evidence>
<dbReference type="PANTHER" id="PTHR11076">
    <property type="entry name" value="DNA REPAIR POLYMERASE UMUC / TRANSFERASE FAMILY MEMBER"/>
    <property type="match status" value="1"/>
</dbReference>
<keyword evidence="8" id="KW-1185">Reference proteome</keyword>
<keyword evidence="5" id="KW-0742">SOS response</keyword>
<dbReference type="eggNOG" id="COG0389">
    <property type="taxonomic scope" value="Bacteria"/>
</dbReference>
<dbReference type="Gene3D" id="3.40.1170.60">
    <property type="match status" value="1"/>
</dbReference>
<dbReference type="Pfam" id="PF00817">
    <property type="entry name" value="IMS"/>
    <property type="match status" value="1"/>
</dbReference>
<evidence type="ECO:0000256" key="5">
    <source>
        <dbReference type="ARBA" id="ARBA00023236"/>
    </source>
</evidence>
<dbReference type="OrthoDB" id="9808813at2"/>
<accession>A9B9X6</accession>
<evidence type="ECO:0000256" key="4">
    <source>
        <dbReference type="ARBA" id="ARBA00023204"/>
    </source>
</evidence>
<evidence type="ECO:0000313" key="8">
    <source>
        <dbReference type="Proteomes" id="UP000000788"/>
    </source>
</evidence>
<dbReference type="CDD" id="cd01700">
    <property type="entry name" value="PolY_Pol_V_umuC"/>
    <property type="match status" value="1"/>
</dbReference>
<keyword evidence="7" id="KW-0808">Transferase</keyword>
<reference evidence="7 8" key="1">
    <citation type="journal article" date="2007" name="PLoS Genet.">
        <title>Patterns and implications of gene gain and loss in the evolution of Prochlorococcus.</title>
        <authorList>
            <person name="Kettler G.C."/>
            <person name="Martiny A.C."/>
            <person name="Huang K."/>
            <person name="Zucker J."/>
            <person name="Coleman M.L."/>
            <person name="Rodrigue S."/>
            <person name="Chen F."/>
            <person name="Lapidus A."/>
            <person name="Ferriera S."/>
            <person name="Johnson J."/>
            <person name="Steglich C."/>
            <person name="Church G.M."/>
            <person name="Richardson P."/>
            <person name="Chisholm S.W."/>
        </authorList>
    </citation>
    <scope>NUCLEOTIDE SEQUENCE [LARGE SCALE GENOMIC DNA]</scope>
    <source>
        <strain evidence="8">MIT 9211</strain>
    </source>
</reference>
<dbReference type="Gene3D" id="1.10.150.20">
    <property type="entry name" value="5' to 3' exonuclease, C-terminal subdomain"/>
    <property type="match status" value="1"/>
</dbReference>
<evidence type="ECO:0000256" key="1">
    <source>
        <dbReference type="ARBA" id="ARBA00010945"/>
    </source>
</evidence>
<dbReference type="EC" id="2.7.7.7" evidence="7"/>
<dbReference type="AlphaFoldDB" id="A9B9X6"/>
<keyword evidence="7" id="KW-0548">Nucleotidyltransferase</keyword>
<dbReference type="Proteomes" id="UP000000788">
    <property type="component" value="Chromosome"/>
</dbReference>
<dbReference type="InterPro" id="IPR025188">
    <property type="entry name" value="DUF4113"/>
</dbReference>
<dbReference type="KEGG" id="pmj:P9211_07071"/>
<gene>
    <name evidence="7" type="primary">umuC</name>
    <name evidence="7" type="ordered locus">P9211_07071</name>
</gene>
<dbReference type="PROSITE" id="PS50173">
    <property type="entry name" value="UMUC"/>
    <property type="match status" value="1"/>
</dbReference>
<dbReference type="GO" id="GO:0005829">
    <property type="term" value="C:cytosol"/>
    <property type="evidence" value="ECO:0007669"/>
    <property type="project" value="TreeGrafter"/>
</dbReference>